<dbReference type="Proteomes" id="UP000078561">
    <property type="component" value="Unassembled WGS sequence"/>
</dbReference>
<name>A0A168MLM7_ABSGL</name>
<dbReference type="FunCoup" id="A0A168MLM7">
    <property type="interactions" value="425"/>
</dbReference>
<keyword evidence="3" id="KW-1185">Reference proteome</keyword>
<dbReference type="AlphaFoldDB" id="A0A168MLM7"/>
<reference evidence="2" key="1">
    <citation type="submission" date="2016-04" db="EMBL/GenBank/DDBJ databases">
        <authorList>
            <person name="Evans L.H."/>
            <person name="Alamgir A."/>
            <person name="Owens N."/>
            <person name="Weber N.D."/>
            <person name="Virtaneva K."/>
            <person name="Barbian K."/>
            <person name="Babar A."/>
            <person name="Rosenke K."/>
        </authorList>
    </citation>
    <scope>NUCLEOTIDE SEQUENCE [LARGE SCALE GENOMIC DNA]</scope>
    <source>
        <strain evidence="2">CBS 101.48</strain>
    </source>
</reference>
<dbReference type="Pfam" id="PF18147">
    <property type="entry name" value="Suv3_C_1"/>
    <property type="match status" value="1"/>
</dbReference>
<accession>A0A168MLM7</accession>
<evidence type="ECO:0000259" key="1">
    <source>
        <dbReference type="Pfam" id="PF18147"/>
    </source>
</evidence>
<dbReference type="InParanoid" id="A0A168MLM7"/>
<dbReference type="Gene3D" id="3.40.50.300">
    <property type="entry name" value="P-loop containing nucleotide triphosphate hydrolases"/>
    <property type="match status" value="1"/>
</dbReference>
<proteinExistence type="predicted"/>
<dbReference type="Gene3D" id="1.20.58.1080">
    <property type="match status" value="1"/>
</dbReference>
<gene>
    <name evidence="2" type="primary">ABSGL_04340.1 scaffold 5390</name>
</gene>
<evidence type="ECO:0000313" key="3">
    <source>
        <dbReference type="Proteomes" id="UP000078561"/>
    </source>
</evidence>
<sequence length="685" mass="78485">MNKSHWFVQFYTSIQQRCLTTTPKRTKPTLMSRLKKQRSDLNAIMEPRRTLHWAQKVLQSRWKAWIYASKARYLSTSLFDLDAKQYNDLARNFVKAGSNGQLASCHSSSILVNGATQLTTYEGKGKERQRSQTAEYTRFTPSLSLSLSLSVIVELVDTIDRRLLKAFYNYALPHLSPFMQKLKMACQFSPITWFPQSRSLTRSIHIHIYDSPGLDKEVLQDIVEQAADRSTVLHCGKRTAPAPDTSYTTLMHLDHVVRQTPDLDTLILEMEGLDWRWTRAFLNTPASTVHVLLEKTRNTNGLVSALLKRVSEDRGDKCNVILHQGDIHRHSIRQPGAALESWQHISPGDCIVVGSRHAMMDMKDRLEHLNGLECAVLFPQLPQVIQLQQINAFHDTKLPPNVLLMSDEMEAPPCTINAKRLLIKSIKKQARHGKTVTYYSTDKITRIANMIGHLEQVMVFDKADIPIIRQALVSEAPSTMHQFLRVLPSKSIFEPFCSNIPGEISMSSKMDAFEVLTDVGGDYMLDDYWTHQKTIANWIEHYSLSFDDRWTFMNAPVDVSLTKCKTTLQAFGEAVSQGVACNLNDVLGFSHTLPMEMIRSEPLMTLVNHYEIMQWYSWFRLQYPDVFVTDETVVRYNQEQHQTAIMESLSSNQSQLTDRRRKARQRRQMEQVAGQLLGRTLRPAP</sequence>
<dbReference type="InterPro" id="IPR027417">
    <property type="entry name" value="P-loop_NTPase"/>
</dbReference>
<dbReference type="STRING" id="4829.A0A168MLM7"/>
<organism evidence="2">
    <name type="scientific">Absidia glauca</name>
    <name type="common">Pin mould</name>
    <dbReference type="NCBI Taxonomy" id="4829"/>
    <lineage>
        <taxon>Eukaryota</taxon>
        <taxon>Fungi</taxon>
        <taxon>Fungi incertae sedis</taxon>
        <taxon>Mucoromycota</taxon>
        <taxon>Mucoromycotina</taxon>
        <taxon>Mucoromycetes</taxon>
        <taxon>Mucorales</taxon>
        <taxon>Cunninghamellaceae</taxon>
        <taxon>Absidia</taxon>
    </lineage>
</organism>
<protein>
    <recommendedName>
        <fullName evidence="1">Suv3 C-terminal domain-containing protein</fullName>
    </recommendedName>
</protein>
<dbReference type="OrthoDB" id="2282460at2759"/>
<dbReference type="Gene3D" id="1.20.272.40">
    <property type="match status" value="1"/>
</dbReference>
<feature type="domain" description="Suv3 C-terminal" evidence="1">
    <location>
        <begin position="535"/>
        <end position="576"/>
    </location>
</feature>
<dbReference type="InterPro" id="IPR041082">
    <property type="entry name" value="Suv3_C_1"/>
</dbReference>
<dbReference type="EMBL" id="LT552351">
    <property type="protein sequence ID" value="SAL98776.1"/>
    <property type="molecule type" value="Genomic_DNA"/>
</dbReference>
<evidence type="ECO:0000313" key="2">
    <source>
        <dbReference type="EMBL" id="SAL98776.1"/>
    </source>
</evidence>